<organism evidence="12 13">
    <name type="scientific">Weissella cibaria</name>
    <dbReference type="NCBI Taxonomy" id="137591"/>
    <lineage>
        <taxon>Bacteria</taxon>
        <taxon>Bacillati</taxon>
        <taxon>Bacillota</taxon>
        <taxon>Bacilli</taxon>
        <taxon>Lactobacillales</taxon>
        <taxon>Lactobacillaceae</taxon>
        <taxon>Weissella</taxon>
    </lineage>
</organism>
<dbReference type="PIRSF" id="PIRSF000460">
    <property type="entry name" value="Pprylas_GlgP"/>
    <property type="match status" value="1"/>
</dbReference>
<sequence length="803" mass="90541">MQQNDTVTQLKQEFLDSLEAHFAVSLADATDLQRYQALAAVVKQKIATKWRRTKEDYRDTGAKQVYYFSIEFLPGRYLRANLLNLGLLADTEQMMTELDVDFTAVMEAEVDQGLGNGGLGRLASDFMDAMPSIALVGNGNGIRYRYGLFRQAFINGYQVEYPDDWLKNDDVWEVRQDDEAQVVHYGGNVYLQDTPDGLRPVYDGGLDVLAVPYDTGMVGADNDVVNTLRLWSAEVPEGVKASVSERSVIESISGELYPDDSNEEGRRLRLRQEYFFSSAGVQNIIKHHLADGYSLHALPFQVAIHINDTHPTVVIPEMMRILLDEHGLGWEEAWGITTRTVSYTNHTLLAEALERWSQDLFAQELPRLFQLIQEIDRHHRVSVASEHGEDFAWRTSPLQDGQVHMARLAAIGSHAINGVAPLHSQLLQDKVLHDFYILWPAKFSNKTNGITHRRYMHAANESLSALIDTKIGRDWRKLPKDITKLRDFNMDEAFLRELAVVKRQNKQRLADWVSHNMGIDINVDAIFDVQIKRLHAYKRQLLHLLGILTDYLALKHDANAYVAPRVHIFAAKAAPSYHYAKQIIKVINEVANMVNNDPAVNDKMQVVFLPNYGVSLAELIIPAADVSEQISTAGKEASGTSNMKLMANGALQLATMDGANIDIIHAAGAENAYAFGMDTDTVYKHYEQHDYSAWDIYQNNPKLHRVLDALIDGTVPNVQEEGQAVFDSLIRDNDEYFVLGDYESYVDTQARLGQDYQNQQAWTRKSLANIAASGEFSADYTVAAYADEIWHVPHNLLAQQESK</sequence>
<feature type="modified residue" description="N6-(pyridoxal phosphate)lysine" evidence="10">
    <location>
        <position position="644"/>
    </location>
</feature>
<comment type="caution">
    <text evidence="12">The sequence shown here is derived from an EMBL/GenBank/DDBJ whole genome shotgun (WGS) entry which is preliminary data.</text>
</comment>
<comment type="function">
    <text evidence="9">Phosphorylase is an important allosteric enzyme in carbohydrate metabolism. Enzymes from different sources differ in their regulatory mechanisms and in their natural substrates. However, all known phosphorylases share catalytic and structural properties.</text>
</comment>
<evidence type="ECO:0000256" key="9">
    <source>
        <dbReference type="ARBA" id="ARBA00025174"/>
    </source>
</evidence>
<evidence type="ECO:0000256" key="1">
    <source>
        <dbReference type="ARBA" id="ARBA00001275"/>
    </source>
</evidence>
<name>A0A0D1K6M7_9LACO</name>
<dbReference type="Gene3D" id="3.40.50.2000">
    <property type="entry name" value="Glycogen Phosphorylase B"/>
    <property type="match status" value="2"/>
</dbReference>
<gene>
    <name evidence="12" type="primary">glgP</name>
    <name evidence="12" type="ORF">QX99_01175</name>
</gene>
<dbReference type="InterPro" id="IPR000811">
    <property type="entry name" value="Glyco_trans_35"/>
</dbReference>
<evidence type="ECO:0000256" key="5">
    <source>
        <dbReference type="ARBA" id="ARBA00022676"/>
    </source>
</evidence>
<evidence type="ECO:0000256" key="6">
    <source>
        <dbReference type="ARBA" id="ARBA00022679"/>
    </source>
</evidence>
<evidence type="ECO:0000256" key="4">
    <source>
        <dbReference type="ARBA" id="ARBA00022533"/>
    </source>
</evidence>
<keyword evidence="7 10" id="KW-0663">Pyridoxal phosphate</keyword>
<dbReference type="Pfam" id="PF00343">
    <property type="entry name" value="Phosphorylase"/>
    <property type="match status" value="1"/>
</dbReference>
<reference evidence="12 13" key="1">
    <citation type="journal article" date="2015" name="Microbiology (Mosc.)">
        <title>Genomics of the Weissella cibaria species with an examination of its metabolic traits.</title>
        <authorList>
            <person name="Lynch K.M."/>
            <person name="Lucid A."/>
            <person name="Arendt E.K."/>
            <person name="Sleator R.D."/>
            <person name="Lucey B."/>
            <person name="Coffey A."/>
        </authorList>
    </citation>
    <scope>NUCLEOTIDE SEQUENCE [LARGE SCALE GENOMIC DNA]</scope>
    <source>
        <strain evidence="12 13">MG1</strain>
    </source>
</reference>
<dbReference type="GO" id="GO:0005980">
    <property type="term" value="P:glycogen catabolic process"/>
    <property type="evidence" value="ECO:0007669"/>
    <property type="project" value="TreeGrafter"/>
</dbReference>
<dbReference type="FunFam" id="3.40.50.2000:FF:000003">
    <property type="entry name" value="Alpha-1,4 glucan phosphorylase"/>
    <property type="match status" value="1"/>
</dbReference>
<keyword evidence="6 11" id="KW-0808">Transferase</keyword>
<accession>A0A0D1K6M7</accession>
<dbReference type="PATRIC" id="fig|137591.25.peg.1145"/>
<dbReference type="eggNOG" id="COG0058">
    <property type="taxonomic scope" value="Bacteria"/>
</dbReference>
<dbReference type="InterPro" id="IPR011833">
    <property type="entry name" value="Glycg_phsphrylas"/>
</dbReference>
<evidence type="ECO:0000313" key="12">
    <source>
        <dbReference type="EMBL" id="KIU20604.1"/>
    </source>
</evidence>
<evidence type="ECO:0000256" key="3">
    <source>
        <dbReference type="ARBA" id="ARBA00006047"/>
    </source>
</evidence>
<dbReference type="EC" id="2.4.1.1" evidence="11"/>
<evidence type="ECO:0000256" key="2">
    <source>
        <dbReference type="ARBA" id="ARBA00001933"/>
    </source>
</evidence>
<evidence type="ECO:0000256" key="8">
    <source>
        <dbReference type="ARBA" id="ARBA00023277"/>
    </source>
</evidence>
<dbReference type="STRING" id="137591.AO080_01600"/>
<keyword evidence="8 11" id="KW-0119">Carbohydrate metabolism</keyword>
<dbReference type="RefSeq" id="WP_043711364.1">
    <property type="nucleotide sequence ID" value="NZ_JALOCT010000010.1"/>
</dbReference>
<comment type="cofactor">
    <cofactor evidence="2 11">
        <name>pyridoxal 5'-phosphate</name>
        <dbReference type="ChEBI" id="CHEBI:597326"/>
    </cofactor>
</comment>
<comment type="function">
    <text evidence="11">Allosteric enzyme that catalyzes the rate-limiting step in glycogen catabolism, the phosphorolytic cleavage of glycogen to produce glucose-1-phosphate, and plays a central role in maintaining cellular and organismal glucose homeostasis.</text>
</comment>
<proteinExistence type="inferred from homology"/>
<dbReference type="EMBL" id="JWHU01000018">
    <property type="protein sequence ID" value="KIU20604.1"/>
    <property type="molecule type" value="Genomic_DNA"/>
</dbReference>
<dbReference type="PANTHER" id="PTHR11468:SF3">
    <property type="entry name" value="GLYCOGEN PHOSPHORYLASE, LIVER FORM"/>
    <property type="match status" value="1"/>
</dbReference>
<comment type="similarity">
    <text evidence="3 11">Belongs to the glycogen phosphorylase family.</text>
</comment>
<dbReference type="GO" id="GO:0030170">
    <property type="term" value="F:pyridoxal phosphate binding"/>
    <property type="evidence" value="ECO:0007669"/>
    <property type="project" value="InterPro"/>
</dbReference>
<dbReference type="AlphaFoldDB" id="A0A0D1K6M7"/>
<keyword evidence="4" id="KW-0021">Allosteric enzyme</keyword>
<dbReference type="CDD" id="cd04300">
    <property type="entry name" value="GT35_Glycogen_Phosphorylase"/>
    <property type="match status" value="1"/>
</dbReference>
<dbReference type="PANTHER" id="PTHR11468">
    <property type="entry name" value="GLYCOGEN PHOSPHORYLASE"/>
    <property type="match status" value="1"/>
</dbReference>
<dbReference type="Proteomes" id="UP000032287">
    <property type="component" value="Unassembled WGS sequence"/>
</dbReference>
<dbReference type="SUPFAM" id="SSF53756">
    <property type="entry name" value="UDP-Glycosyltransferase/glycogen phosphorylase"/>
    <property type="match status" value="1"/>
</dbReference>
<keyword evidence="5 11" id="KW-0328">Glycosyltransferase</keyword>
<protein>
    <recommendedName>
        <fullName evidence="11">Alpha-1,4 glucan phosphorylase</fullName>
        <ecNumber evidence="11">2.4.1.1</ecNumber>
    </recommendedName>
</protein>
<dbReference type="GO" id="GO:0008184">
    <property type="term" value="F:glycogen phosphorylase activity"/>
    <property type="evidence" value="ECO:0007669"/>
    <property type="project" value="InterPro"/>
</dbReference>
<dbReference type="GO" id="GO:0005737">
    <property type="term" value="C:cytoplasm"/>
    <property type="evidence" value="ECO:0007669"/>
    <property type="project" value="TreeGrafter"/>
</dbReference>
<dbReference type="NCBIfam" id="TIGR02093">
    <property type="entry name" value="P_ylase"/>
    <property type="match status" value="1"/>
</dbReference>
<evidence type="ECO:0000313" key="13">
    <source>
        <dbReference type="Proteomes" id="UP000032287"/>
    </source>
</evidence>
<evidence type="ECO:0000256" key="11">
    <source>
        <dbReference type="RuleBase" id="RU000587"/>
    </source>
</evidence>
<comment type="catalytic activity">
    <reaction evidence="1 11">
        <text>[(1-&gt;4)-alpha-D-glucosyl](n) + phosphate = [(1-&gt;4)-alpha-D-glucosyl](n-1) + alpha-D-glucose 1-phosphate</text>
        <dbReference type="Rhea" id="RHEA:41732"/>
        <dbReference type="Rhea" id="RHEA-COMP:9584"/>
        <dbReference type="Rhea" id="RHEA-COMP:9586"/>
        <dbReference type="ChEBI" id="CHEBI:15444"/>
        <dbReference type="ChEBI" id="CHEBI:43474"/>
        <dbReference type="ChEBI" id="CHEBI:58601"/>
        <dbReference type="EC" id="2.4.1.1"/>
    </reaction>
</comment>
<evidence type="ECO:0000256" key="10">
    <source>
        <dbReference type="PIRSR" id="PIRSR000460-1"/>
    </source>
</evidence>
<keyword evidence="13" id="KW-1185">Reference proteome</keyword>
<evidence type="ECO:0000256" key="7">
    <source>
        <dbReference type="ARBA" id="ARBA00022898"/>
    </source>
</evidence>